<proteinExistence type="predicted"/>
<sequence length="348" mass="38985">MASIVSATPVIAEWRCSQKDNALHYLGYAVPDQECRVIADIAFQSNKNAAKFKIRVPILLEAFTRVTNLIVFIDPEQILSMKRDAAGNGIPKLVETAMVTSRVCTSSHDISALRFSLARPPRVVVPKGTLLTPRKDSNAAVLSLLKSSHALDDLCTAAGPTNLHTLAGDNLKRLYGGKGGVILDCESDDTDERSPKEQRLRRASKDLTPVAPAKKAKLDDVTEKTRSTVVVSSITDLAQQVDALRREVRQSDERLDERLHQLRSKLLGEVEERMTELRTEFEDELHGRLEDVRTEMEGFTHELIDDRLLDIKCDAEDFVRERLGEAEHDLKMRMKRANVVLEFSSDDE</sequence>
<dbReference type="EMBL" id="JAGTJR010000072">
    <property type="protein sequence ID" value="KAH7017936.1"/>
    <property type="molecule type" value="Genomic_DNA"/>
</dbReference>
<accession>A0ABQ8FRM5</accession>
<reference evidence="2 3" key="1">
    <citation type="journal article" date="2021" name="Nat. Commun.">
        <title>Genetic determinants of endophytism in the Arabidopsis root mycobiome.</title>
        <authorList>
            <person name="Mesny F."/>
            <person name="Miyauchi S."/>
            <person name="Thiergart T."/>
            <person name="Pickel B."/>
            <person name="Atanasova L."/>
            <person name="Karlsson M."/>
            <person name="Huettel B."/>
            <person name="Barry K.W."/>
            <person name="Haridas S."/>
            <person name="Chen C."/>
            <person name="Bauer D."/>
            <person name="Andreopoulos W."/>
            <person name="Pangilinan J."/>
            <person name="LaButti K."/>
            <person name="Riley R."/>
            <person name="Lipzen A."/>
            <person name="Clum A."/>
            <person name="Drula E."/>
            <person name="Henrissat B."/>
            <person name="Kohler A."/>
            <person name="Grigoriev I.V."/>
            <person name="Martin F.M."/>
            <person name="Hacquard S."/>
        </authorList>
    </citation>
    <scope>NUCLEOTIDE SEQUENCE [LARGE SCALE GENOMIC DNA]</scope>
    <source>
        <strain evidence="2 3">MPI-SDFR-AT-0080</strain>
    </source>
</reference>
<gene>
    <name evidence="2" type="ORF">B0J12DRAFT_688647</name>
</gene>
<feature type="region of interest" description="Disordered" evidence="1">
    <location>
        <begin position="186"/>
        <end position="209"/>
    </location>
</feature>
<feature type="compositionally biased region" description="Basic and acidic residues" evidence="1">
    <location>
        <begin position="192"/>
        <end position="205"/>
    </location>
</feature>
<keyword evidence="3" id="KW-1185">Reference proteome</keyword>
<evidence type="ECO:0000256" key="1">
    <source>
        <dbReference type="SAM" id="MobiDB-lite"/>
    </source>
</evidence>
<evidence type="ECO:0000313" key="3">
    <source>
        <dbReference type="Proteomes" id="UP000774617"/>
    </source>
</evidence>
<evidence type="ECO:0000313" key="2">
    <source>
        <dbReference type="EMBL" id="KAH7017936.1"/>
    </source>
</evidence>
<dbReference type="Proteomes" id="UP000774617">
    <property type="component" value="Unassembled WGS sequence"/>
</dbReference>
<organism evidence="2 3">
    <name type="scientific">Macrophomina phaseolina</name>
    <dbReference type="NCBI Taxonomy" id="35725"/>
    <lineage>
        <taxon>Eukaryota</taxon>
        <taxon>Fungi</taxon>
        <taxon>Dikarya</taxon>
        <taxon>Ascomycota</taxon>
        <taxon>Pezizomycotina</taxon>
        <taxon>Dothideomycetes</taxon>
        <taxon>Dothideomycetes incertae sedis</taxon>
        <taxon>Botryosphaeriales</taxon>
        <taxon>Botryosphaeriaceae</taxon>
        <taxon>Macrophomina</taxon>
    </lineage>
</organism>
<protein>
    <submittedName>
        <fullName evidence="2">Uncharacterized protein</fullName>
    </submittedName>
</protein>
<name>A0ABQ8FRM5_9PEZI</name>
<comment type="caution">
    <text evidence="2">The sequence shown here is derived from an EMBL/GenBank/DDBJ whole genome shotgun (WGS) entry which is preliminary data.</text>
</comment>